<gene>
    <name evidence="3" type="ORF">MARI151_10034</name>
</gene>
<keyword evidence="1" id="KW-0732">Signal</keyword>
<evidence type="ECO:0000313" key="4">
    <source>
        <dbReference type="Proteomes" id="UP000430202"/>
    </source>
</evidence>
<dbReference type="Gene3D" id="3.50.30.30">
    <property type="match status" value="1"/>
</dbReference>
<dbReference type="InterPro" id="IPR007484">
    <property type="entry name" value="Peptidase_M28"/>
</dbReference>
<reference evidence="3 4" key="1">
    <citation type="submission" date="2019-10" db="EMBL/GenBank/DDBJ databases">
        <authorList>
            <person name="Karimi E."/>
        </authorList>
    </citation>
    <scope>NUCLEOTIDE SEQUENCE [LARGE SCALE GENOMIC DNA]</scope>
    <source>
        <strain evidence="3">Maribacter sp. 151</strain>
    </source>
</reference>
<dbReference type="GO" id="GO:0006508">
    <property type="term" value="P:proteolysis"/>
    <property type="evidence" value="ECO:0007669"/>
    <property type="project" value="InterPro"/>
</dbReference>
<dbReference type="EMBL" id="CABWLR010000001">
    <property type="protein sequence ID" value="VXA92087.1"/>
    <property type="molecule type" value="Genomic_DNA"/>
</dbReference>
<name>A0A653LJE3_9FLAO</name>
<protein>
    <submittedName>
        <fullName evidence="3">Peptidase family M28</fullName>
    </submittedName>
</protein>
<dbReference type="Proteomes" id="UP000430202">
    <property type="component" value="Unassembled WGS sequence"/>
</dbReference>
<evidence type="ECO:0000256" key="1">
    <source>
        <dbReference type="SAM" id="SignalP"/>
    </source>
</evidence>
<evidence type="ECO:0000259" key="2">
    <source>
        <dbReference type="Pfam" id="PF04389"/>
    </source>
</evidence>
<feature type="chain" id="PRO_5024824414" evidence="1">
    <location>
        <begin position="22"/>
        <end position="505"/>
    </location>
</feature>
<dbReference type="Pfam" id="PF04389">
    <property type="entry name" value="Peptidase_M28"/>
    <property type="match status" value="1"/>
</dbReference>
<dbReference type="PANTHER" id="PTHR12147:SF26">
    <property type="entry name" value="PEPTIDASE M28 DOMAIN-CONTAINING PROTEIN"/>
    <property type="match status" value="1"/>
</dbReference>
<dbReference type="InterPro" id="IPR045175">
    <property type="entry name" value="M28_fam"/>
</dbReference>
<feature type="domain" description="Peptidase M28" evidence="2">
    <location>
        <begin position="255"/>
        <end position="455"/>
    </location>
</feature>
<dbReference type="GO" id="GO:0008235">
    <property type="term" value="F:metalloexopeptidase activity"/>
    <property type="evidence" value="ECO:0007669"/>
    <property type="project" value="InterPro"/>
</dbReference>
<dbReference type="InterPro" id="IPR046450">
    <property type="entry name" value="PA_dom_sf"/>
</dbReference>
<dbReference type="SUPFAM" id="SSF53187">
    <property type="entry name" value="Zn-dependent exopeptidases"/>
    <property type="match status" value="1"/>
</dbReference>
<sequence length="505" mass="55737">MNTMKPLLLLTTLCLTTLIFAQTDSEKAEMTVNKDEIEGHIYFLADDALKGRATGSPELKIAASYLANTLRGYGIKPHSAINSYYQKFNLIQTTAPKILKVSINGENYPHTIAVKAKANNLSGEAIYLNFGIEEDYKGEDVNGKLIIVKGGTSEASDARAVYNAHKEKQELAIKNGAIGLIEMTLLEEDWWARVSHFMEESVKIPDTKDEQMPKPDFIHLWVNSSADKLATFNNAKLAYEIETDGIKEETLETQNVIGVLEGTDPKLKEEFIMYSAHYDHVGIGKPDAMGDSIYNGARDNAIGTTAVLNMAENIGKFPTKRSAIFIFFTGEEKGLLGSQYYVEHPIFPLQQIVYGFNTDGGGYNNTKLATVIGLNRTTAQKHIVTGAATFGLEAIDDPAPEQGLFDRSDNVSFASKGVPAPTYSTGFDAFDDEINKYYHQPGDEAGGLDYDYLLKFYQGYVLSGRLIANDPETPFWVKDDKYEAAGKVLYGKVLYGKVPEAPIKN</sequence>
<proteinExistence type="predicted"/>
<dbReference type="Gene3D" id="3.40.630.10">
    <property type="entry name" value="Zn peptidases"/>
    <property type="match status" value="1"/>
</dbReference>
<dbReference type="AlphaFoldDB" id="A0A653LJE3"/>
<dbReference type="PANTHER" id="PTHR12147">
    <property type="entry name" value="METALLOPEPTIDASE M28 FAMILY MEMBER"/>
    <property type="match status" value="1"/>
</dbReference>
<dbReference type="SUPFAM" id="SSF52025">
    <property type="entry name" value="PA domain"/>
    <property type="match status" value="1"/>
</dbReference>
<keyword evidence="4" id="KW-1185">Reference proteome</keyword>
<feature type="signal peptide" evidence="1">
    <location>
        <begin position="1"/>
        <end position="21"/>
    </location>
</feature>
<evidence type="ECO:0000313" key="3">
    <source>
        <dbReference type="EMBL" id="VXA92087.1"/>
    </source>
</evidence>
<organism evidence="3 4">
    <name type="scientific">Maribacter litoralis</name>
    <dbReference type="NCBI Taxonomy" id="2059726"/>
    <lineage>
        <taxon>Bacteria</taxon>
        <taxon>Pseudomonadati</taxon>
        <taxon>Bacteroidota</taxon>
        <taxon>Flavobacteriia</taxon>
        <taxon>Flavobacteriales</taxon>
        <taxon>Flavobacteriaceae</taxon>
        <taxon>Maribacter</taxon>
    </lineage>
</organism>
<accession>A0A653LJE3</accession>
<dbReference type="RefSeq" id="WP_236564396.1">
    <property type="nucleotide sequence ID" value="NZ_LR733271.1"/>
</dbReference>